<dbReference type="EMBL" id="CACVKT020008353">
    <property type="protein sequence ID" value="CAC5414721.1"/>
    <property type="molecule type" value="Genomic_DNA"/>
</dbReference>
<dbReference type="OrthoDB" id="6753017at2759"/>
<dbReference type="AlphaFoldDB" id="A0A6J8E6N5"/>
<proteinExistence type="predicted"/>
<reference evidence="1 2" key="1">
    <citation type="submission" date="2020-06" db="EMBL/GenBank/DDBJ databases">
        <authorList>
            <person name="Li R."/>
            <person name="Bekaert M."/>
        </authorList>
    </citation>
    <scope>NUCLEOTIDE SEQUENCE [LARGE SCALE GENOMIC DNA]</scope>
    <source>
        <strain evidence="2">wild</strain>
    </source>
</reference>
<keyword evidence="2" id="KW-1185">Reference proteome</keyword>
<name>A0A6J8E6N5_MYTCO</name>
<gene>
    <name evidence="1" type="ORF">MCOR_47472</name>
</gene>
<organism evidence="1 2">
    <name type="scientific">Mytilus coruscus</name>
    <name type="common">Sea mussel</name>
    <dbReference type="NCBI Taxonomy" id="42192"/>
    <lineage>
        <taxon>Eukaryota</taxon>
        <taxon>Metazoa</taxon>
        <taxon>Spiralia</taxon>
        <taxon>Lophotrochozoa</taxon>
        <taxon>Mollusca</taxon>
        <taxon>Bivalvia</taxon>
        <taxon>Autobranchia</taxon>
        <taxon>Pteriomorphia</taxon>
        <taxon>Mytilida</taxon>
        <taxon>Mytiloidea</taxon>
        <taxon>Mytilidae</taxon>
        <taxon>Mytilinae</taxon>
        <taxon>Mytilus</taxon>
    </lineage>
</organism>
<accession>A0A6J8E6N5</accession>
<sequence length="195" mass="22712">MQTQTLELQTIATTPEDNLKKKKKKKTSYAGRLNIDTAENGFQRSRLYLKNFSNLTCNNTGNRPRSVIDTALTALILSNIYGIPVPKIEVSSEENEDEDFTHTYDTSKVQTHETCYMEEISHATYLLHLVLKGDVTLTDINQSNALNIIRDKIEQFRQLRSKHRTAKLWFQYMDMICILRDFIKAERTCNWHLHL</sequence>
<dbReference type="Proteomes" id="UP000507470">
    <property type="component" value="Unassembled WGS sequence"/>
</dbReference>
<protein>
    <submittedName>
        <fullName evidence="1">Uncharacterized protein</fullName>
    </submittedName>
</protein>
<evidence type="ECO:0000313" key="1">
    <source>
        <dbReference type="EMBL" id="CAC5414721.1"/>
    </source>
</evidence>
<evidence type="ECO:0000313" key="2">
    <source>
        <dbReference type="Proteomes" id="UP000507470"/>
    </source>
</evidence>